<evidence type="ECO:0000256" key="16">
    <source>
        <dbReference type="RuleBase" id="RU362081"/>
    </source>
</evidence>
<dbReference type="InterPro" id="IPR008250">
    <property type="entry name" value="ATPase_P-typ_transduc_dom_A_sf"/>
</dbReference>
<comment type="caution">
    <text evidence="18">The sequence shown here is derived from an EMBL/GenBank/DDBJ whole genome shotgun (WGS) entry which is preliminary data.</text>
</comment>
<keyword evidence="7 16" id="KW-0547">Nucleotide-binding</keyword>
<dbReference type="SFLD" id="SFLDG00002">
    <property type="entry name" value="C1.7:_P-type_atpase_like"/>
    <property type="match status" value="1"/>
</dbReference>
<dbReference type="InterPro" id="IPR018303">
    <property type="entry name" value="ATPase_P-typ_P_site"/>
</dbReference>
<dbReference type="SFLD" id="SFLDS00003">
    <property type="entry name" value="Haloacid_Dehalogenase"/>
    <property type="match status" value="1"/>
</dbReference>
<proteinExistence type="inferred from homology"/>
<organism evidence="18 19">
    <name type="scientific">Arcobacter caeni</name>
    <dbReference type="NCBI Taxonomy" id="1912877"/>
    <lineage>
        <taxon>Bacteria</taxon>
        <taxon>Pseudomonadati</taxon>
        <taxon>Campylobacterota</taxon>
        <taxon>Epsilonproteobacteria</taxon>
        <taxon>Campylobacterales</taxon>
        <taxon>Arcobacteraceae</taxon>
        <taxon>Arcobacter</taxon>
    </lineage>
</organism>
<keyword evidence="19" id="KW-1185">Reference proteome</keyword>
<dbReference type="PROSITE" id="PS50846">
    <property type="entry name" value="HMA_2"/>
    <property type="match status" value="1"/>
</dbReference>
<comment type="similarity">
    <text evidence="3 16">Belongs to the cation transport ATPase (P-type) (TC 3.A.3) family. Type IB subfamily.</text>
</comment>
<dbReference type="InterPro" id="IPR059000">
    <property type="entry name" value="ATPase_P-type_domA"/>
</dbReference>
<dbReference type="PANTHER" id="PTHR43520:SF8">
    <property type="entry name" value="P-TYPE CU(+) TRANSPORTER"/>
    <property type="match status" value="1"/>
</dbReference>
<reference evidence="18 19" key="1">
    <citation type="submission" date="2017-02" db="EMBL/GenBank/DDBJ databases">
        <title>Arcobacter caeni sp. nov, a new Arcobacter species isolated from reclaimed water.</title>
        <authorList>
            <person name="Figueras M.J."/>
            <person name="Perez-Cataluna A."/>
            <person name="Salas-Masso N."/>
        </authorList>
    </citation>
    <scope>NUCLEOTIDE SEQUENCE [LARGE SCALE GENOMIC DNA]</scope>
    <source>
        <strain evidence="18 19">RW17-10</strain>
    </source>
</reference>
<dbReference type="Pfam" id="PF00702">
    <property type="entry name" value="Hydrolase"/>
    <property type="match status" value="1"/>
</dbReference>
<evidence type="ECO:0000256" key="14">
    <source>
        <dbReference type="ARBA" id="ARBA00040690"/>
    </source>
</evidence>
<dbReference type="InterPro" id="IPR021993">
    <property type="entry name" value="ATPase-cat-bd"/>
</dbReference>
<dbReference type="SUPFAM" id="SSF55008">
    <property type="entry name" value="HMA, heavy metal-associated domain"/>
    <property type="match status" value="1"/>
</dbReference>
<feature type="transmembrane region" description="Helical" evidence="16">
    <location>
        <begin position="244"/>
        <end position="262"/>
    </location>
</feature>
<dbReference type="GO" id="GO:0005886">
    <property type="term" value="C:plasma membrane"/>
    <property type="evidence" value="ECO:0007669"/>
    <property type="project" value="UniProtKB-SubCell"/>
</dbReference>
<dbReference type="PRINTS" id="PR00943">
    <property type="entry name" value="CUATPASE"/>
</dbReference>
<feature type="transmembrane region" description="Helical" evidence="16">
    <location>
        <begin position="213"/>
        <end position="232"/>
    </location>
</feature>
<dbReference type="InterPro" id="IPR006121">
    <property type="entry name" value="HMA_dom"/>
</dbReference>
<keyword evidence="16" id="KW-1003">Cell membrane</keyword>
<gene>
    <name evidence="18" type="ORF">B0174_07190</name>
</gene>
<dbReference type="Pfam" id="PF00122">
    <property type="entry name" value="E1-E2_ATPase"/>
    <property type="match status" value="1"/>
</dbReference>
<keyword evidence="10 16" id="KW-1133">Transmembrane helix</keyword>
<dbReference type="InterPro" id="IPR044492">
    <property type="entry name" value="P_typ_ATPase_HD_dom"/>
</dbReference>
<keyword evidence="9" id="KW-1278">Translocase</keyword>
<dbReference type="GO" id="GO:0016887">
    <property type="term" value="F:ATP hydrolysis activity"/>
    <property type="evidence" value="ECO:0007669"/>
    <property type="project" value="InterPro"/>
</dbReference>
<dbReference type="NCBIfam" id="TIGR01525">
    <property type="entry name" value="ATPase-IB_hvy"/>
    <property type="match status" value="1"/>
</dbReference>
<dbReference type="InterPro" id="IPR023299">
    <property type="entry name" value="ATPase_P-typ_cyto_dom_N"/>
</dbReference>
<dbReference type="SFLD" id="SFLDF00027">
    <property type="entry name" value="p-type_atpase"/>
    <property type="match status" value="1"/>
</dbReference>
<evidence type="ECO:0000256" key="7">
    <source>
        <dbReference type="ARBA" id="ARBA00022741"/>
    </source>
</evidence>
<dbReference type="InterPro" id="IPR027256">
    <property type="entry name" value="P-typ_ATPase_IB"/>
</dbReference>
<dbReference type="EMBL" id="MUXE01000009">
    <property type="protein sequence ID" value="PUE64172.1"/>
    <property type="molecule type" value="Genomic_DNA"/>
</dbReference>
<dbReference type="GO" id="GO:0012505">
    <property type="term" value="C:endomembrane system"/>
    <property type="evidence" value="ECO:0007669"/>
    <property type="project" value="UniProtKB-SubCell"/>
</dbReference>
<evidence type="ECO:0000256" key="15">
    <source>
        <dbReference type="ARBA" id="ARBA00047424"/>
    </source>
</evidence>
<keyword evidence="5 16" id="KW-0812">Transmembrane</keyword>
<dbReference type="NCBIfam" id="TIGR01511">
    <property type="entry name" value="ATPase-IB1_Cu"/>
    <property type="match status" value="1"/>
</dbReference>
<evidence type="ECO:0000259" key="17">
    <source>
        <dbReference type="PROSITE" id="PS50846"/>
    </source>
</evidence>
<dbReference type="InterPro" id="IPR023214">
    <property type="entry name" value="HAD_sf"/>
</dbReference>
<feature type="transmembrane region" description="Helical" evidence="16">
    <location>
        <begin position="463"/>
        <end position="488"/>
    </location>
</feature>
<dbReference type="InterPro" id="IPR036163">
    <property type="entry name" value="HMA_dom_sf"/>
</dbReference>
<dbReference type="Pfam" id="PF00403">
    <property type="entry name" value="HMA"/>
    <property type="match status" value="1"/>
</dbReference>
<feature type="transmembrane region" description="Helical" evidence="16">
    <location>
        <begin position="424"/>
        <end position="443"/>
    </location>
</feature>
<dbReference type="Gene3D" id="3.40.1110.10">
    <property type="entry name" value="Calcium-transporting ATPase, cytoplasmic domain N"/>
    <property type="match status" value="1"/>
</dbReference>
<evidence type="ECO:0000313" key="18">
    <source>
        <dbReference type="EMBL" id="PUE64172.1"/>
    </source>
</evidence>
<evidence type="ECO:0000256" key="12">
    <source>
        <dbReference type="ARBA" id="ARBA00037143"/>
    </source>
</evidence>
<dbReference type="GO" id="GO:0043682">
    <property type="term" value="F:P-type divalent copper transporter activity"/>
    <property type="evidence" value="ECO:0007669"/>
    <property type="project" value="UniProtKB-EC"/>
</dbReference>
<keyword evidence="4" id="KW-0597">Phosphoprotein</keyword>
<dbReference type="Proteomes" id="UP000251135">
    <property type="component" value="Unassembled WGS sequence"/>
</dbReference>
<dbReference type="InterPro" id="IPR036412">
    <property type="entry name" value="HAD-like_sf"/>
</dbReference>
<dbReference type="GO" id="GO:0005524">
    <property type="term" value="F:ATP binding"/>
    <property type="evidence" value="ECO:0007669"/>
    <property type="project" value="UniProtKB-UniRule"/>
</dbReference>
<accession>A0A363CYN5</accession>
<sequence length="813" mass="90228">MSKVKCNHCHLEFTKVIMIEENDLNFCCKGCQGVYHLLKDDGLDSFYEKLGNKTISPPLEIDNNDLDKFDSKNFLDNYVKINKDGFAQIDLIIEGIHCAACVWLNEKVLYETKGIIEANINFTTNKARITWDDEKLKLSEIILKIRAIGYNAYAYDSSIADIQATKAKRDYFIRMMVAVIASMNIMMLSVAKYTGFFTGISDEVKNMIHIGEFLLSTPVLFYSGWIFFKGAYFGLKNRIITMDFLVAFGSTLTYTYSLFILFGAKGESYFDSVAMIITFVLVGKYLEVIGKKSAVDTLDKIKSSLPLEAVVVDGNNNKKLVALNSIKIDDVIEIKAGDKVPVDGQIVYGEGFFDESTLTGESIPVYKKIGDIVYSGTINSNSLINFKVTKDFKNSTFSSIVTLLEDSLNSKPKIQTKAAQISKGFSVTILSVALMTFLVWYFFGIDLGFDYTGTTQFERSFIVAVSVIVIACPCALALATPMASLVGISELAKKGLLFKEAKFIESMAVASSVVFDKTGTLTKGELTVVKAIIMDDNIHKLNLLFSLLSASNHPVSKSIKKYLSKKYDLKEKKLDSVKNIEAKGMSAKYTNIDGKSFELLGGNIDLLKQNDIYYKFESNKTVYIFVINKKVIATFELEDEIKDNAKELISYLQKHNIEVTMLTGDNENVASNIAKQLNIKNYFSSQTPISKAEYIKKLKIEDKVVVMVGDGVNDSVALSNADVAIAMGNSADVSLAVSDIVLLNSSLKSLMDAFIISSRTYKFIKQNLYLSLIYNAVTIPLAMAGYVIPLIAALSMSLSSLMVVLNSLRIKMK</sequence>
<dbReference type="PRINTS" id="PR00119">
    <property type="entry name" value="CATATPASE"/>
</dbReference>
<evidence type="ECO:0000256" key="5">
    <source>
        <dbReference type="ARBA" id="ARBA00022692"/>
    </source>
</evidence>
<feature type="transmembrane region" description="Helical" evidence="16">
    <location>
        <begin position="767"/>
        <end position="784"/>
    </location>
</feature>
<evidence type="ECO:0000313" key="19">
    <source>
        <dbReference type="Proteomes" id="UP000251135"/>
    </source>
</evidence>
<feature type="domain" description="HMA" evidence="17">
    <location>
        <begin position="87"/>
        <end position="153"/>
    </location>
</feature>
<dbReference type="OrthoDB" id="2490525at2"/>
<dbReference type="SUPFAM" id="SSF81653">
    <property type="entry name" value="Calcium ATPase, transduction domain A"/>
    <property type="match status" value="1"/>
</dbReference>
<feature type="transmembrane region" description="Helical" evidence="16">
    <location>
        <begin position="268"/>
        <end position="286"/>
    </location>
</feature>
<dbReference type="PROSITE" id="PS00154">
    <property type="entry name" value="ATPASE_E1_E2"/>
    <property type="match status" value="1"/>
</dbReference>
<dbReference type="SUPFAM" id="SSF56784">
    <property type="entry name" value="HAD-like"/>
    <property type="match status" value="1"/>
</dbReference>
<evidence type="ECO:0000256" key="4">
    <source>
        <dbReference type="ARBA" id="ARBA00022553"/>
    </source>
</evidence>
<dbReference type="InterPro" id="IPR001757">
    <property type="entry name" value="P_typ_ATPase"/>
</dbReference>
<feature type="transmembrane region" description="Helical" evidence="16">
    <location>
        <begin position="171"/>
        <end position="193"/>
    </location>
</feature>
<dbReference type="SUPFAM" id="SSF81665">
    <property type="entry name" value="Calcium ATPase, transmembrane domain M"/>
    <property type="match status" value="1"/>
</dbReference>
<comment type="function">
    <text evidence="12">Probably involved in copper export.</text>
</comment>
<dbReference type="Gene3D" id="2.70.150.10">
    <property type="entry name" value="Calcium-transporting ATPase, cytoplasmic transduction domain A"/>
    <property type="match status" value="1"/>
</dbReference>
<comment type="catalytic activity">
    <reaction evidence="15">
        <text>Cu(2+)(in) + ATP + H2O = Cu(2+)(out) + ADP + phosphate + H(+)</text>
        <dbReference type="Rhea" id="RHEA:10376"/>
        <dbReference type="ChEBI" id="CHEBI:15377"/>
        <dbReference type="ChEBI" id="CHEBI:15378"/>
        <dbReference type="ChEBI" id="CHEBI:29036"/>
        <dbReference type="ChEBI" id="CHEBI:30616"/>
        <dbReference type="ChEBI" id="CHEBI:43474"/>
        <dbReference type="ChEBI" id="CHEBI:456216"/>
        <dbReference type="EC" id="7.2.2.9"/>
    </reaction>
</comment>
<dbReference type="RefSeq" id="WP_108559159.1">
    <property type="nucleotide sequence ID" value="NZ_MUXE01000009.1"/>
</dbReference>
<name>A0A363CYN5_9BACT</name>
<dbReference type="EC" id="7.2.2.9" evidence="13"/>
<evidence type="ECO:0000256" key="11">
    <source>
        <dbReference type="ARBA" id="ARBA00023136"/>
    </source>
</evidence>
<dbReference type="Gene3D" id="3.30.70.100">
    <property type="match status" value="1"/>
</dbReference>
<evidence type="ECO:0000256" key="13">
    <source>
        <dbReference type="ARBA" id="ARBA00038904"/>
    </source>
</evidence>
<evidence type="ECO:0000256" key="9">
    <source>
        <dbReference type="ARBA" id="ARBA00022967"/>
    </source>
</evidence>
<keyword evidence="8 16" id="KW-0067">ATP-binding</keyword>
<dbReference type="AlphaFoldDB" id="A0A363CYN5"/>
<dbReference type="Gene3D" id="3.40.50.1000">
    <property type="entry name" value="HAD superfamily/HAD-like"/>
    <property type="match status" value="1"/>
</dbReference>
<evidence type="ECO:0000256" key="3">
    <source>
        <dbReference type="ARBA" id="ARBA00006024"/>
    </source>
</evidence>
<dbReference type="GO" id="GO:0005507">
    <property type="term" value="F:copper ion binding"/>
    <property type="evidence" value="ECO:0007669"/>
    <property type="project" value="TreeGrafter"/>
</dbReference>
<dbReference type="PANTHER" id="PTHR43520">
    <property type="entry name" value="ATP7, ISOFORM B"/>
    <property type="match status" value="1"/>
</dbReference>
<dbReference type="Pfam" id="PF12156">
    <property type="entry name" value="ATPase-cat_bd"/>
    <property type="match status" value="1"/>
</dbReference>
<keyword evidence="6 16" id="KW-0479">Metal-binding</keyword>
<dbReference type="CDD" id="cd02079">
    <property type="entry name" value="P-type_ATPase_HM"/>
    <property type="match status" value="1"/>
</dbReference>
<dbReference type="InterPro" id="IPR023298">
    <property type="entry name" value="ATPase_P-typ_TM_dom_sf"/>
</dbReference>
<dbReference type="NCBIfam" id="TIGR01494">
    <property type="entry name" value="ATPase_P-type"/>
    <property type="match status" value="1"/>
</dbReference>
<evidence type="ECO:0000256" key="2">
    <source>
        <dbReference type="ARBA" id="ARBA00004236"/>
    </source>
</evidence>
<keyword evidence="11 16" id="KW-0472">Membrane</keyword>
<evidence type="ECO:0000256" key="10">
    <source>
        <dbReference type="ARBA" id="ARBA00022989"/>
    </source>
</evidence>
<dbReference type="GO" id="GO:0055070">
    <property type="term" value="P:copper ion homeostasis"/>
    <property type="evidence" value="ECO:0007669"/>
    <property type="project" value="TreeGrafter"/>
</dbReference>
<protein>
    <recommendedName>
        <fullName evidence="14">Copper-transporting ATPase</fullName>
        <ecNumber evidence="13">7.2.2.9</ecNumber>
    </recommendedName>
</protein>
<evidence type="ECO:0000256" key="8">
    <source>
        <dbReference type="ARBA" id="ARBA00022840"/>
    </source>
</evidence>
<dbReference type="PRINTS" id="PR00942">
    <property type="entry name" value="CUATPASEI"/>
</dbReference>
<evidence type="ECO:0000256" key="1">
    <source>
        <dbReference type="ARBA" id="ARBA00004127"/>
    </source>
</evidence>
<dbReference type="CDD" id="cd00371">
    <property type="entry name" value="HMA"/>
    <property type="match status" value="1"/>
</dbReference>
<evidence type="ECO:0000256" key="6">
    <source>
        <dbReference type="ARBA" id="ARBA00022723"/>
    </source>
</evidence>
<comment type="subcellular location">
    <subcellularLocation>
        <location evidence="2 16">Cell membrane</location>
    </subcellularLocation>
    <subcellularLocation>
        <location evidence="1">Endomembrane system</location>
        <topology evidence="1">Multi-pass membrane protein</topology>
    </subcellularLocation>
</comment>